<dbReference type="AlphaFoldDB" id="A0A0C9N8X6"/>
<feature type="compositionally biased region" description="Acidic residues" evidence="2">
    <location>
        <begin position="399"/>
        <end position="408"/>
    </location>
</feature>
<evidence type="ECO:0000313" key="4">
    <source>
        <dbReference type="Proteomes" id="UP000053815"/>
    </source>
</evidence>
<protein>
    <submittedName>
        <fullName evidence="3">Uncharacterized protein</fullName>
    </submittedName>
</protein>
<feature type="region of interest" description="Disordered" evidence="2">
    <location>
        <begin position="306"/>
        <end position="344"/>
    </location>
</feature>
<feature type="coiled-coil region" evidence="1">
    <location>
        <begin position="231"/>
        <end position="300"/>
    </location>
</feature>
<feature type="compositionally biased region" description="Low complexity" evidence="2">
    <location>
        <begin position="409"/>
        <end position="418"/>
    </location>
</feature>
<gene>
    <name evidence="3" type="ORF">MAM1_0484d10705</name>
</gene>
<feature type="coiled-coil region" evidence="1">
    <location>
        <begin position="66"/>
        <end position="143"/>
    </location>
</feature>
<organism evidence="3">
    <name type="scientific">Mucor ambiguus</name>
    <dbReference type="NCBI Taxonomy" id="91626"/>
    <lineage>
        <taxon>Eukaryota</taxon>
        <taxon>Fungi</taxon>
        <taxon>Fungi incertae sedis</taxon>
        <taxon>Mucoromycota</taxon>
        <taxon>Mucoromycotina</taxon>
        <taxon>Mucoromycetes</taxon>
        <taxon>Mucorales</taxon>
        <taxon>Mucorineae</taxon>
        <taxon>Mucoraceae</taxon>
        <taxon>Mucor</taxon>
    </lineage>
</organism>
<keyword evidence="1" id="KW-0175">Coiled coil</keyword>
<dbReference type="STRING" id="91626.A0A0C9N8X6"/>
<evidence type="ECO:0000256" key="2">
    <source>
        <dbReference type="SAM" id="MobiDB-lite"/>
    </source>
</evidence>
<sequence>MSLSYTQQHQRDSVIIPPDEAAPRFSVNSNLMNYSIPKNDETTISPIVESKLNRREIQRGDSDTRTRQLEAQIEQLTLQNVKLQRTNRLLKVDTDNLIEQKTSPLEKTIQELTVANVRLQRASRLLQLELNEKSEQLNKFQQNQILQMKSVGPEYEFLVQNINLLQRQIAGHPTCDDTCCFTMQPIDQSTMVMTLPCSDHDSDSEDEEEEVEAQHICRPVIHSNISQGSYAIELENKIARLEQFIEELDEEKEQILRQHSYKDNDVETLKKELRIKDEIVSQLEQDFMGLEDQIEHLQKELQDQTMFNSGGSSNTSSHSNIRSLLTPPPIQSDPKRQSQMLMESKRRSLAIKDTDLLEQMLRGDLEGFNQQHHHLHRQAQDVYQPSEDEEDARQDMLDLEDEEEEEQDNNSIASSSIAVADTKRNSTIMLIEEQDELNKKGINDETLSCLTCDGFPCTFPCNHSLNNNNSKTNDPFALFTGVAIALGIASQLGITDDWTVPITLATLVSSFLWNGSKNRPKPHKTL</sequence>
<feature type="compositionally biased region" description="Low complexity" evidence="2">
    <location>
        <begin position="308"/>
        <end position="320"/>
    </location>
</feature>
<reference evidence="3" key="1">
    <citation type="submission" date="2014-09" db="EMBL/GenBank/DDBJ databases">
        <title>Draft genome sequence of an oleaginous Mucoromycotina fungus Mucor ambiguus NBRC6742.</title>
        <authorList>
            <person name="Takeda I."/>
            <person name="Yamane N."/>
            <person name="Morita T."/>
            <person name="Tamano K."/>
            <person name="Machida M."/>
            <person name="Baker S."/>
            <person name="Koike H."/>
        </authorList>
    </citation>
    <scope>NUCLEOTIDE SEQUENCE</scope>
    <source>
        <strain evidence="3">NBRC 6742</strain>
    </source>
</reference>
<feature type="region of interest" description="Disordered" evidence="2">
    <location>
        <begin position="371"/>
        <end position="393"/>
    </location>
</feature>
<evidence type="ECO:0000256" key="1">
    <source>
        <dbReference type="SAM" id="Coils"/>
    </source>
</evidence>
<accession>A0A0C9N8X6</accession>
<feature type="region of interest" description="Disordered" evidence="2">
    <location>
        <begin position="399"/>
        <end position="418"/>
    </location>
</feature>
<proteinExistence type="predicted"/>
<keyword evidence="4" id="KW-1185">Reference proteome</keyword>
<dbReference type="EMBL" id="DF836773">
    <property type="protein sequence ID" value="GAN11148.1"/>
    <property type="molecule type" value="Genomic_DNA"/>
</dbReference>
<dbReference type="Proteomes" id="UP000053815">
    <property type="component" value="Unassembled WGS sequence"/>
</dbReference>
<dbReference type="OrthoDB" id="2265577at2759"/>
<evidence type="ECO:0000313" key="3">
    <source>
        <dbReference type="EMBL" id="GAN11148.1"/>
    </source>
</evidence>
<name>A0A0C9N8X6_9FUNG</name>